<evidence type="ECO:0000256" key="6">
    <source>
        <dbReference type="ARBA" id="ARBA00023004"/>
    </source>
</evidence>
<feature type="signal peptide" evidence="10">
    <location>
        <begin position="1"/>
        <end position="19"/>
    </location>
</feature>
<evidence type="ECO:0000256" key="2">
    <source>
        <dbReference type="ARBA" id="ARBA00010617"/>
    </source>
</evidence>
<dbReference type="GO" id="GO:0005506">
    <property type="term" value="F:iron ion binding"/>
    <property type="evidence" value="ECO:0007669"/>
    <property type="project" value="InterPro"/>
</dbReference>
<dbReference type="EMBL" id="JAHWGI010000383">
    <property type="protein sequence ID" value="KAK3914632.1"/>
    <property type="molecule type" value="Genomic_DNA"/>
</dbReference>
<name>A0AAE1LDY7_9NEOP</name>
<evidence type="ECO:0000256" key="4">
    <source>
        <dbReference type="ARBA" id="ARBA00022723"/>
    </source>
</evidence>
<reference evidence="11" key="1">
    <citation type="submission" date="2021-07" db="EMBL/GenBank/DDBJ databases">
        <authorList>
            <person name="Catto M.A."/>
            <person name="Jacobson A."/>
            <person name="Kennedy G."/>
            <person name="Labadie P."/>
            <person name="Hunt B.G."/>
            <person name="Srinivasan R."/>
        </authorList>
    </citation>
    <scope>NUCLEOTIDE SEQUENCE</scope>
    <source>
        <strain evidence="11">PL_HMW_Pooled</strain>
        <tissue evidence="11">Head</tissue>
    </source>
</reference>
<dbReference type="InterPro" id="IPR017972">
    <property type="entry name" value="Cyt_P450_CS"/>
</dbReference>
<dbReference type="PANTHER" id="PTHR24291:SF201">
    <property type="entry name" value="CYTOCHROME P450, FAMILY 4, SUBFAMILY B, POLYPEPTIDE 7"/>
    <property type="match status" value="1"/>
</dbReference>
<feature type="binding site" description="axial binding residue" evidence="8">
    <location>
        <position position="449"/>
    </location>
    <ligand>
        <name>heme</name>
        <dbReference type="ChEBI" id="CHEBI:30413"/>
    </ligand>
    <ligandPart>
        <name>Fe</name>
        <dbReference type="ChEBI" id="CHEBI:18248"/>
    </ligandPart>
</feature>
<reference evidence="11" key="2">
    <citation type="journal article" date="2023" name="BMC Genomics">
        <title>Pest status, molecular evolution, and epigenetic factors derived from the genome assembly of Frankliniella fusca, a thysanopteran phytovirus vector.</title>
        <authorList>
            <person name="Catto M.A."/>
            <person name="Labadie P.E."/>
            <person name="Jacobson A.L."/>
            <person name="Kennedy G.G."/>
            <person name="Srinivasan R."/>
            <person name="Hunt B.G."/>
        </authorList>
    </citation>
    <scope>NUCLEOTIDE SEQUENCE</scope>
    <source>
        <strain evidence="11">PL_HMW_Pooled</strain>
    </source>
</reference>
<proteinExistence type="inferred from homology"/>
<feature type="chain" id="PRO_5042288480" evidence="10">
    <location>
        <begin position="20"/>
        <end position="543"/>
    </location>
</feature>
<dbReference type="GO" id="GO:0004497">
    <property type="term" value="F:monooxygenase activity"/>
    <property type="evidence" value="ECO:0007669"/>
    <property type="project" value="UniProtKB-KW"/>
</dbReference>
<evidence type="ECO:0000256" key="5">
    <source>
        <dbReference type="ARBA" id="ARBA00023002"/>
    </source>
</evidence>
<protein>
    <submittedName>
        <fullName evidence="11">Cytochrome P450 4C1</fullName>
    </submittedName>
</protein>
<dbReference type="PANTHER" id="PTHR24291">
    <property type="entry name" value="CYTOCHROME P450 FAMILY 4"/>
    <property type="match status" value="1"/>
</dbReference>
<evidence type="ECO:0000256" key="9">
    <source>
        <dbReference type="RuleBase" id="RU000461"/>
    </source>
</evidence>
<comment type="similarity">
    <text evidence="2 9">Belongs to the cytochrome P450 family.</text>
</comment>
<gene>
    <name evidence="11" type="ORF">KUF71_005428</name>
</gene>
<comment type="caution">
    <text evidence="11">The sequence shown here is derived from an EMBL/GenBank/DDBJ whole genome shotgun (WGS) entry which is preliminary data.</text>
</comment>
<dbReference type="InterPro" id="IPR001128">
    <property type="entry name" value="Cyt_P450"/>
</dbReference>
<keyword evidence="7 9" id="KW-0503">Monooxygenase</keyword>
<evidence type="ECO:0000256" key="7">
    <source>
        <dbReference type="ARBA" id="ARBA00023033"/>
    </source>
</evidence>
<evidence type="ECO:0000256" key="8">
    <source>
        <dbReference type="PIRSR" id="PIRSR602401-1"/>
    </source>
</evidence>
<evidence type="ECO:0000256" key="10">
    <source>
        <dbReference type="SAM" id="SignalP"/>
    </source>
</evidence>
<dbReference type="PRINTS" id="PR00463">
    <property type="entry name" value="EP450I"/>
</dbReference>
<dbReference type="GO" id="GO:0016705">
    <property type="term" value="F:oxidoreductase activity, acting on paired donors, with incorporation or reduction of molecular oxygen"/>
    <property type="evidence" value="ECO:0007669"/>
    <property type="project" value="InterPro"/>
</dbReference>
<dbReference type="InterPro" id="IPR002401">
    <property type="entry name" value="Cyt_P450_E_grp-I"/>
</dbReference>
<organism evidence="11 12">
    <name type="scientific">Frankliniella fusca</name>
    <dbReference type="NCBI Taxonomy" id="407009"/>
    <lineage>
        <taxon>Eukaryota</taxon>
        <taxon>Metazoa</taxon>
        <taxon>Ecdysozoa</taxon>
        <taxon>Arthropoda</taxon>
        <taxon>Hexapoda</taxon>
        <taxon>Insecta</taxon>
        <taxon>Pterygota</taxon>
        <taxon>Neoptera</taxon>
        <taxon>Paraneoptera</taxon>
        <taxon>Thysanoptera</taxon>
        <taxon>Terebrantia</taxon>
        <taxon>Thripoidea</taxon>
        <taxon>Thripidae</taxon>
        <taxon>Frankliniella</taxon>
    </lineage>
</organism>
<dbReference type="PRINTS" id="PR00385">
    <property type="entry name" value="P450"/>
</dbReference>
<keyword evidence="12" id="KW-1185">Reference proteome</keyword>
<comment type="cofactor">
    <cofactor evidence="1 8">
        <name>heme</name>
        <dbReference type="ChEBI" id="CHEBI:30413"/>
    </cofactor>
</comment>
<dbReference type="PROSITE" id="PS00086">
    <property type="entry name" value="CYTOCHROME_P450"/>
    <property type="match status" value="1"/>
</dbReference>
<sequence>MEVLVLLVAALVVALLSRCAPVLLGPYWWGRPGFRKALDVFPSPGPGLPVIGHLYQLLFIKKTVLHDGMAIVDKCAPSAFRFLLGPIPFVVLTRPEDYEAVMGKLTQKAMHVYAVVEGFFGVGLATLNGEAWRAHRKHITHAFHFRILERYVHVFERKGREFGDRVLHLADGTTTFNVFPHLAFTANDTIFETAFGLDESTNSSVSAAHRQEFVDAMEEAFEQVQYRVLHPWLLVDWLYRLTPSGRRFYEAVAMIEEFAQRVIDDRRVKLSRGGDPGYSFLDLMMKIHLDDSDDAIVLNDDEIRGELRTFISVQQTSATIMSFALILLALHPDVQERVLEECVDELGAEGGVTHASLTGLKYLERVLKETLRMYPVLPAMGRDVTEDTLVADGVLPAGSSIVLAPFYTHRDPKHWDEPLRFDPDRFLPERSAGRHPYSYLPFSAGPRNCIGQKYAMLQMKAVMSTLVRRFEILPGKGCGTMAELESSLDVITFLTVAGGFNIRMRPRAPRDEAAARPPPSFAASMLRRGFEDAAAGSVHASAR</sequence>
<evidence type="ECO:0000313" key="12">
    <source>
        <dbReference type="Proteomes" id="UP001219518"/>
    </source>
</evidence>
<keyword evidence="3 8" id="KW-0349">Heme</keyword>
<evidence type="ECO:0000256" key="3">
    <source>
        <dbReference type="ARBA" id="ARBA00022617"/>
    </source>
</evidence>
<keyword evidence="10" id="KW-0732">Signal</keyword>
<keyword evidence="5 9" id="KW-0560">Oxidoreductase</keyword>
<accession>A0AAE1LDY7</accession>
<dbReference type="AlphaFoldDB" id="A0AAE1LDY7"/>
<dbReference type="CDD" id="cd20628">
    <property type="entry name" value="CYP4"/>
    <property type="match status" value="1"/>
</dbReference>
<keyword evidence="6 8" id="KW-0408">Iron</keyword>
<dbReference type="GO" id="GO:0020037">
    <property type="term" value="F:heme binding"/>
    <property type="evidence" value="ECO:0007669"/>
    <property type="project" value="InterPro"/>
</dbReference>
<evidence type="ECO:0000313" key="11">
    <source>
        <dbReference type="EMBL" id="KAK3914632.1"/>
    </source>
</evidence>
<dbReference type="Gene3D" id="1.10.630.10">
    <property type="entry name" value="Cytochrome P450"/>
    <property type="match status" value="1"/>
</dbReference>
<evidence type="ECO:0000256" key="1">
    <source>
        <dbReference type="ARBA" id="ARBA00001971"/>
    </source>
</evidence>
<dbReference type="Pfam" id="PF00067">
    <property type="entry name" value="p450"/>
    <property type="match status" value="1"/>
</dbReference>
<dbReference type="SUPFAM" id="SSF48264">
    <property type="entry name" value="Cytochrome P450"/>
    <property type="match status" value="1"/>
</dbReference>
<keyword evidence="4 8" id="KW-0479">Metal-binding</keyword>
<dbReference type="InterPro" id="IPR050196">
    <property type="entry name" value="Cytochrome_P450_Monoox"/>
</dbReference>
<dbReference type="InterPro" id="IPR036396">
    <property type="entry name" value="Cyt_P450_sf"/>
</dbReference>
<dbReference type="Proteomes" id="UP001219518">
    <property type="component" value="Unassembled WGS sequence"/>
</dbReference>